<comment type="caution">
    <text evidence="7">The sequence shown here is derived from an EMBL/GenBank/DDBJ whole genome shotgun (WGS) entry which is preliminary data.</text>
</comment>
<dbReference type="SUPFAM" id="SSF103473">
    <property type="entry name" value="MFS general substrate transporter"/>
    <property type="match status" value="1"/>
</dbReference>
<evidence type="ECO:0000256" key="4">
    <source>
        <dbReference type="ARBA" id="ARBA00023136"/>
    </source>
</evidence>
<dbReference type="AlphaFoldDB" id="A0AAV4AXE1"/>
<dbReference type="PANTHER" id="PTHR24064">
    <property type="entry name" value="SOLUTE CARRIER FAMILY 22 MEMBER"/>
    <property type="match status" value="1"/>
</dbReference>
<reference evidence="7 8" key="1">
    <citation type="journal article" date="2021" name="Elife">
        <title>Chloroplast acquisition without the gene transfer in kleptoplastic sea slugs, Plakobranchus ocellatus.</title>
        <authorList>
            <person name="Maeda T."/>
            <person name="Takahashi S."/>
            <person name="Yoshida T."/>
            <person name="Shimamura S."/>
            <person name="Takaki Y."/>
            <person name="Nagai Y."/>
            <person name="Toyoda A."/>
            <person name="Suzuki Y."/>
            <person name="Arimoto A."/>
            <person name="Ishii H."/>
            <person name="Satoh N."/>
            <person name="Nishiyama T."/>
            <person name="Hasebe M."/>
            <person name="Maruyama T."/>
            <person name="Minagawa J."/>
            <person name="Obokata J."/>
            <person name="Shigenobu S."/>
        </authorList>
    </citation>
    <scope>NUCLEOTIDE SEQUENCE [LARGE SCALE GENOMIC DNA]</scope>
</reference>
<keyword evidence="2 5" id="KW-0812">Transmembrane</keyword>
<feature type="transmembrane region" description="Helical" evidence="5">
    <location>
        <begin position="141"/>
        <end position="158"/>
    </location>
</feature>
<protein>
    <submittedName>
        <fullName evidence="7">Solute carrier family 22 member 21</fullName>
    </submittedName>
</protein>
<keyword evidence="4 5" id="KW-0472">Membrane</keyword>
<evidence type="ECO:0000256" key="5">
    <source>
        <dbReference type="SAM" id="Phobius"/>
    </source>
</evidence>
<gene>
    <name evidence="7" type="ORF">PoB_003802800</name>
</gene>
<dbReference type="InterPro" id="IPR005828">
    <property type="entry name" value="MFS_sugar_transport-like"/>
</dbReference>
<proteinExistence type="predicted"/>
<dbReference type="PROSITE" id="PS50850">
    <property type="entry name" value="MFS"/>
    <property type="match status" value="1"/>
</dbReference>
<dbReference type="GO" id="GO:0016020">
    <property type="term" value="C:membrane"/>
    <property type="evidence" value="ECO:0007669"/>
    <property type="project" value="UniProtKB-SubCell"/>
</dbReference>
<evidence type="ECO:0000313" key="8">
    <source>
        <dbReference type="Proteomes" id="UP000735302"/>
    </source>
</evidence>
<dbReference type="PROSITE" id="PS00217">
    <property type="entry name" value="SUGAR_TRANSPORT_2"/>
    <property type="match status" value="1"/>
</dbReference>
<accession>A0AAV4AXE1</accession>
<feature type="transmembrane region" description="Helical" evidence="5">
    <location>
        <begin position="223"/>
        <end position="241"/>
    </location>
</feature>
<feature type="transmembrane region" description="Helical" evidence="5">
    <location>
        <begin position="196"/>
        <end position="217"/>
    </location>
</feature>
<dbReference type="EMBL" id="BLXT01004324">
    <property type="protein sequence ID" value="GFO11523.1"/>
    <property type="molecule type" value="Genomic_DNA"/>
</dbReference>
<dbReference type="Pfam" id="PF00083">
    <property type="entry name" value="Sugar_tr"/>
    <property type="match status" value="1"/>
</dbReference>
<feature type="transmembrane region" description="Helical" evidence="5">
    <location>
        <begin position="402"/>
        <end position="424"/>
    </location>
</feature>
<feature type="transmembrane region" description="Helical" evidence="5">
    <location>
        <begin position="164"/>
        <end position="184"/>
    </location>
</feature>
<feature type="domain" description="Major facilitator superfamily (MFS) profile" evidence="6">
    <location>
        <begin position="20"/>
        <end position="485"/>
    </location>
</feature>
<feature type="transmembrane region" description="Helical" evidence="5">
    <location>
        <begin position="340"/>
        <end position="362"/>
    </location>
</feature>
<dbReference type="InterPro" id="IPR005829">
    <property type="entry name" value="Sugar_transporter_CS"/>
</dbReference>
<sequence>MALEQVYEDIGGLSWFQYRIIVVISLVKALTGWSMMMMAFAGLVPKFRCVVEEEELQDYPVTVSNFTNHSFPLDKCSVNGTVCTTYQFLSDARSAVTEWDLVCDLKWVKPTITSIQMAGVLVGAVLAGQSGDMFGRRGTNFGFFLVHTVFNVIAGFSTSWQMFIALRFLIGFCIGGQLVVLVPYLTEFLPIRWRPLVSAVPMWPLGVVLFAGAAWLLEDWSHLHFGCAVLSAPVLLAYFIIPESPRWLAVQGKLKEAHSVVEKMATVNGRSVPPYTMEVIEEISLEAANSRKGGKKYSYLDIFNSFSIAKITLIFGFQWCAISIVFYGLSFGVASFSGNLYLNIALMALVELPAYFATFFFVNTIGRRLTTFGYFVIGCAAAFACVIVHYKVSGSARGTAISVLSLLAKMASSGCWGSTATWVVENYPTVTRSVGYGFVNMTARIGAIIAPFALDLDYNFAASYITVGVLQVVCLFLTLLLPETMGKSLPDNVDTGNHGNAENGHTNGFVNEDLDLHVGLGNGTANEKLDVKIDTLEV</sequence>
<dbReference type="InterPro" id="IPR036259">
    <property type="entry name" value="MFS_trans_sf"/>
</dbReference>
<evidence type="ECO:0000256" key="2">
    <source>
        <dbReference type="ARBA" id="ARBA00022692"/>
    </source>
</evidence>
<comment type="subcellular location">
    <subcellularLocation>
        <location evidence="1">Membrane</location>
        <topology evidence="1">Multi-pass membrane protein</topology>
    </subcellularLocation>
</comment>
<name>A0AAV4AXE1_9GAST</name>
<feature type="transmembrane region" description="Helical" evidence="5">
    <location>
        <begin position="313"/>
        <end position="334"/>
    </location>
</feature>
<evidence type="ECO:0000313" key="7">
    <source>
        <dbReference type="EMBL" id="GFO11523.1"/>
    </source>
</evidence>
<dbReference type="Gene3D" id="1.20.1250.20">
    <property type="entry name" value="MFS general substrate transporter like domains"/>
    <property type="match status" value="1"/>
</dbReference>
<evidence type="ECO:0000256" key="3">
    <source>
        <dbReference type="ARBA" id="ARBA00022989"/>
    </source>
</evidence>
<keyword evidence="8" id="KW-1185">Reference proteome</keyword>
<feature type="transmembrane region" description="Helical" evidence="5">
    <location>
        <begin position="369"/>
        <end position="390"/>
    </location>
</feature>
<dbReference type="GO" id="GO:0022857">
    <property type="term" value="F:transmembrane transporter activity"/>
    <property type="evidence" value="ECO:0007669"/>
    <property type="project" value="InterPro"/>
</dbReference>
<feature type="transmembrane region" description="Helical" evidence="5">
    <location>
        <begin position="460"/>
        <end position="481"/>
    </location>
</feature>
<organism evidence="7 8">
    <name type="scientific">Plakobranchus ocellatus</name>
    <dbReference type="NCBI Taxonomy" id="259542"/>
    <lineage>
        <taxon>Eukaryota</taxon>
        <taxon>Metazoa</taxon>
        <taxon>Spiralia</taxon>
        <taxon>Lophotrochozoa</taxon>
        <taxon>Mollusca</taxon>
        <taxon>Gastropoda</taxon>
        <taxon>Heterobranchia</taxon>
        <taxon>Euthyneura</taxon>
        <taxon>Panpulmonata</taxon>
        <taxon>Sacoglossa</taxon>
        <taxon>Placobranchoidea</taxon>
        <taxon>Plakobranchidae</taxon>
        <taxon>Plakobranchus</taxon>
    </lineage>
</organism>
<evidence type="ECO:0000256" key="1">
    <source>
        <dbReference type="ARBA" id="ARBA00004141"/>
    </source>
</evidence>
<feature type="transmembrane region" description="Helical" evidence="5">
    <location>
        <begin position="20"/>
        <end position="44"/>
    </location>
</feature>
<dbReference type="InterPro" id="IPR020846">
    <property type="entry name" value="MFS_dom"/>
</dbReference>
<keyword evidence="3 5" id="KW-1133">Transmembrane helix</keyword>
<dbReference type="Proteomes" id="UP000735302">
    <property type="component" value="Unassembled WGS sequence"/>
</dbReference>
<evidence type="ECO:0000259" key="6">
    <source>
        <dbReference type="PROSITE" id="PS50850"/>
    </source>
</evidence>